<keyword evidence="10" id="KW-1185">Reference proteome</keyword>
<evidence type="ECO:0000256" key="2">
    <source>
        <dbReference type="ARBA" id="ARBA00022801"/>
    </source>
</evidence>
<organism evidence="9 10">
    <name type="scientific">Hibiscus trionum</name>
    <name type="common">Flower of an hour</name>
    <dbReference type="NCBI Taxonomy" id="183268"/>
    <lineage>
        <taxon>Eukaryota</taxon>
        <taxon>Viridiplantae</taxon>
        <taxon>Streptophyta</taxon>
        <taxon>Embryophyta</taxon>
        <taxon>Tracheophyta</taxon>
        <taxon>Spermatophyta</taxon>
        <taxon>Magnoliopsida</taxon>
        <taxon>eudicotyledons</taxon>
        <taxon>Gunneridae</taxon>
        <taxon>Pentapetalae</taxon>
        <taxon>rosids</taxon>
        <taxon>malvids</taxon>
        <taxon>Malvales</taxon>
        <taxon>Malvaceae</taxon>
        <taxon>Malvoideae</taxon>
        <taxon>Hibiscus</taxon>
    </lineage>
</organism>
<feature type="short sequence motif" description="GXGXXG" evidence="6">
    <location>
        <begin position="23"/>
        <end position="28"/>
    </location>
</feature>
<evidence type="ECO:0000256" key="7">
    <source>
        <dbReference type="RuleBase" id="RU361262"/>
    </source>
</evidence>
<dbReference type="AlphaFoldDB" id="A0A9W7GWU5"/>
<evidence type="ECO:0000313" key="9">
    <source>
        <dbReference type="EMBL" id="GMI65993.1"/>
    </source>
</evidence>
<keyword evidence="4 6" id="KW-0442">Lipid degradation</keyword>
<proteinExistence type="inferred from homology"/>
<evidence type="ECO:0000256" key="4">
    <source>
        <dbReference type="ARBA" id="ARBA00022963"/>
    </source>
</evidence>
<dbReference type="GO" id="GO:0047372">
    <property type="term" value="F:monoacylglycerol lipase activity"/>
    <property type="evidence" value="ECO:0007669"/>
    <property type="project" value="TreeGrafter"/>
</dbReference>
<sequence length="449" mass="50340">MEASNVMPSTTYGRKITVLSIDGGGIRGIIPATILSFLEHKLQELDGQDARIADYFDVIAGTSTGGLMTAMLTAPDENGRPLFKGEEIAPFYLKHGPKIFPRNNYKYNYSFLTCFQAFYHWNCFSFTVMEIGYMFRRMTMNMNALMRPKYNGKYLRKTICMVLGDRRLHETLTSVVIPTFDIKLLQPTVFTTFEAKRDTSKDALLSDICIATASAPTYFPAYRFNTEDSEGTDREFHLVDGGIAANNPALLALKPTGLAFPGDQEQGDSLRRALNYENYLIISLGTGTSKMEKKYNAKTAEKWGILGWLYSEGSSPLVDAFTFAGADMVDLHMSMIFSSIKSEQNYLRIQDDKLTGDASSTDKATIKNMTNLVQIGEKLLQKPVTKMNLDTGIFEPVDDQGTNEEALSRFAKLLSEERRLRKTEIAKQLQIKSPCVGEKLPEFSLLVKK</sequence>
<dbReference type="InterPro" id="IPR016035">
    <property type="entry name" value="Acyl_Trfase/lysoPLipase"/>
</dbReference>
<dbReference type="Pfam" id="PF01734">
    <property type="entry name" value="Patatin"/>
    <property type="match status" value="1"/>
</dbReference>
<dbReference type="SUPFAM" id="SSF52151">
    <property type="entry name" value="FabD/lysophospholipase-like"/>
    <property type="match status" value="1"/>
</dbReference>
<dbReference type="InterPro" id="IPR002641">
    <property type="entry name" value="PNPLA_dom"/>
</dbReference>
<keyword evidence="2 6" id="KW-0378">Hydrolase</keyword>
<dbReference type="GO" id="GO:0006952">
    <property type="term" value="P:defense response"/>
    <property type="evidence" value="ECO:0007669"/>
    <property type="project" value="UniProtKB-KW"/>
</dbReference>
<dbReference type="GO" id="GO:0016042">
    <property type="term" value="P:lipid catabolic process"/>
    <property type="evidence" value="ECO:0007669"/>
    <property type="project" value="UniProtKB-UniRule"/>
</dbReference>
<keyword evidence="3" id="KW-0611">Plant defense</keyword>
<dbReference type="Gene3D" id="3.40.1090.10">
    <property type="entry name" value="Cytosolic phospholipase A2 catalytic domain"/>
    <property type="match status" value="1"/>
</dbReference>
<gene>
    <name evidence="9" type="ORF">HRI_000268600</name>
</gene>
<evidence type="ECO:0000256" key="3">
    <source>
        <dbReference type="ARBA" id="ARBA00022821"/>
    </source>
</evidence>
<dbReference type="EMBL" id="BSYR01000004">
    <property type="protein sequence ID" value="GMI65993.1"/>
    <property type="molecule type" value="Genomic_DNA"/>
</dbReference>
<name>A0A9W7GWU5_HIBTR</name>
<keyword evidence="5 6" id="KW-0443">Lipid metabolism</keyword>
<evidence type="ECO:0000259" key="8">
    <source>
        <dbReference type="PROSITE" id="PS51635"/>
    </source>
</evidence>
<evidence type="ECO:0000256" key="1">
    <source>
        <dbReference type="ARBA" id="ARBA00010240"/>
    </source>
</evidence>
<evidence type="ECO:0000256" key="6">
    <source>
        <dbReference type="PROSITE-ProRule" id="PRU01161"/>
    </source>
</evidence>
<dbReference type="PANTHER" id="PTHR32176:SF105">
    <property type="entry name" value="PATATIN"/>
    <property type="match status" value="1"/>
</dbReference>
<comment type="caution">
    <text evidence="9">The sequence shown here is derived from an EMBL/GenBank/DDBJ whole genome shotgun (WGS) entry which is preliminary data.</text>
</comment>
<dbReference type="PANTHER" id="PTHR32176">
    <property type="entry name" value="XYLOSE ISOMERASE"/>
    <property type="match status" value="1"/>
</dbReference>
<feature type="active site" description="Proton acceptor" evidence="6">
    <location>
        <position position="240"/>
    </location>
</feature>
<dbReference type="OrthoDB" id="1658288at2759"/>
<protein>
    <recommendedName>
        <fullName evidence="7">Patatin</fullName>
        <ecNumber evidence="7">3.1.1.-</ecNumber>
    </recommendedName>
</protein>
<dbReference type="Proteomes" id="UP001165190">
    <property type="component" value="Unassembled WGS sequence"/>
</dbReference>
<evidence type="ECO:0000313" key="10">
    <source>
        <dbReference type="Proteomes" id="UP001165190"/>
    </source>
</evidence>
<accession>A0A9W7GWU5</accession>
<feature type="short sequence motif" description="GXSXG" evidence="6">
    <location>
        <begin position="61"/>
        <end position="65"/>
    </location>
</feature>
<dbReference type="GO" id="GO:0004620">
    <property type="term" value="F:phospholipase activity"/>
    <property type="evidence" value="ECO:0007669"/>
    <property type="project" value="TreeGrafter"/>
</dbReference>
<feature type="domain" description="PNPLA" evidence="8">
    <location>
        <begin position="19"/>
        <end position="253"/>
    </location>
</feature>
<comment type="domain">
    <text evidence="7">The nitrogen atoms of the two glycine residues in the GGXR motif define the oxyanion hole, and stabilize the oxyanion that forms during the nucleophilic attack by the catalytic serine during substrate cleavage.</text>
</comment>
<comment type="similarity">
    <text evidence="1 7">Belongs to the patatin family.</text>
</comment>
<evidence type="ECO:0000256" key="5">
    <source>
        <dbReference type="ARBA" id="ARBA00023098"/>
    </source>
</evidence>
<comment type="function">
    <text evidence="7">Lipolytic acyl hydrolase (LAH).</text>
</comment>
<feature type="active site" description="Nucleophile" evidence="6">
    <location>
        <position position="63"/>
    </location>
</feature>
<reference evidence="9" key="1">
    <citation type="submission" date="2023-05" db="EMBL/GenBank/DDBJ databases">
        <title>Genome and transcriptome analyses reveal genes involved in the formation of fine ridges on petal epidermal cells in Hibiscus trionum.</title>
        <authorList>
            <person name="Koshimizu S."/>
            <person name="Masuda S."/>
            <person name="Ishii T."/>
            <person name="Shirasu K."/>
            <person name="Hoshino A."/>
            <person name="Arita M."/>
        </authorList>
    </citation>
    <scope>NUCLEOTIDE SEQUENCE</scope>
    <source>
        <strain evidence="9">Hamamatsu line</strain>
    </source>
</reference>
<feature type="short sequence motif" description="DGA/G" evidence="6">
    <location>
        <begin position="240"/>
        <end position="242"/>
    </location>
</feature>
<dbReference type="FunFam" id="3.40.1090.10:FF:000005">
    <property type="entry name" value="Patatin"/>
    <property type="match status" value="1"/>
</dbReference>
<dbReference type="EC" id="3.1.1.-" evidence="7"/>
<dbReference type="PROSITE" id="PS51635">
    <property type="entry name" value="PNPLA"/>
    <property type="match status" value="1"/>
</dbReference>